<protein>
    <submittedName>
        <fullName evidence="6">AraC family transcriptional regulator</fullName>
    </submittedName>
</protein>
<dbReference type="InterPro" id="IPR018060">
    <property type="entry name" value="HTH_AraC"/>
</dbReference>
<dbReference type="PROSITE" id="PS01124">
    <property type="entry name" value="HTH_ARAC_FAMILY_2"/>
    <property type="match status" value="1"/>
</dbReference>
<evidence type="ECO:0000256" key="1">
    <source>
        <dbReference type="ARBA" id="ARBA00023015"/>
    </source>
</evidence>
<dbReference type="Pfam" id="PF12833">
    <property type="entry name" value="HTH_18"/>
    <property type="match status" value="1"/>
</dbReference>
<sequence length="296" mass="32918">MITTPPGSVHLFRPPYRLLEPLLDVGRLAPATGTSGAALVWTMPERRSEAQFQAIRYRPPGVSLLTILPPAARVADKDDVLRMIEFCRPTAVLPYHEEAYTDDLRVLLSAPPEDLPASVIDFLRWRGLALDLDLRRLLRRVVELSGEIRSVNALARGVYLSRRALGRRFTNNGLPVPSHWLHISRLLRATLRIQGSDEPVAHIARSLGYPDAFALSNQMKRLVGVRPSEVRGRLGWEWVIETWLRKEAREGGFSDDLANTLLPTSAVAQGRADQPLDPVGKVPVVRSDGAKSKQKG</sequence>
<keyword evidence="7" id="KW-1185">Reference proteome</keyword>
<evidence type="ECO:0000256" key="2">
    <source>
        <dbReference type="ARBA" id="ARBA00023125"/>
    </source>
</evidence>
<reference evidence="6 7" key="1">
    <citation type="submission" date="2024-02" db="EMBL/GenBank/DDBJ databases">
        <title>A novel Gemmatimonadota bacterium.</title>
        <authorList>
            <person name="Du Z.-J."/>
            <person name="Ye Y.-Q."/>
        </authorList>
    </citation>
    <scope>NUCLEOTIDE SEQUENCE [LARGE SCALE GENOMIC DNA]</scope>
    <source>
        <strain evidence="6 7">DH-20</strain>
    </source>
</reference>
<keyword evidence="1" id="KW-0805">Transcription regulation</keyword>
<evidence type="ECO:0000313" key="7">
    <source>
        <dbReference type="Proteomes" id="UP001484239"/>
    </source>
</evidence>
<dbReference type="PANTHER" id="PTHR46796:SF13">
    <property type="entry name" value="HTH-TYPE TRANSCRIPTIONAL ACTIVATOR RHAS"/>
    <property type="match status" value="1"/>
</dbReference>
<dbReference type="RefSeq" id="WP_405278234.1">
    <property type="nucleotide sequence ID" value="NZ_JBBHLI010000001.1"/>
</dbReference>
<evidence type="ECO:0000259" key="5">
    <source>
        <dbReference type="PROSITE" id="PS01124"/>
    </source>
</evidence>
<dbReference type="Proteomes" id="UP001484239">
    <property type="component" value="Unassembled WGS sequence"/>
</dbReference>
<organism evidence="6 7">
    <name type="scientific">Gaopeijia maritima</name>
    <dbReference type="NCBI Taxonomy" id="3119007"/>
    <lineage>
        <taxon>Bacteria</taxon>
        <taxon>Pseudomonadati</taxon>
        <taxon>Gemmatimonadota</taxon>
        <taxon>Longimicrobiia</taxon>
        <taxon>Gaopeijiales</taxon>
        <taxon>Gaopeijiaceae</taxon>
        <taxon>Gaopeijia</taxon>
    </lineage>
</organism>
<feature type="region of interest" description="Disordered" evidence="4">
    <location>
        <begin position="267"/>
        <end position="296"/>
    </location>
</feature>
<dbReference type="InterPro" id="IPR050204">
    <property type="entry name" value="AraC_XylS_family_regulators"/>
</dbReference>
<accession>A0ABU9E7Z8</accession>
<evidence type="ECO:0000256" key="3">
    <source>
        <dbReference type="ARBA" id="ARBA00023163"/>
    </source>
</evidence>
<evidence type="ECO:0000256" key="4">
    <source>
        <dbReference type="SAM" id="MobiDB-lite"/>
    </source>
</evidence>
<gene>
    <name evidence="6" type="ORF">WI372_01960</name>
</gene>
<dbReference type="Gene3D" id="1.10.10.60">
    <property type="entry name" value="Homeodomain-like"/>
    <property type="match status" value="1"/>
</dbReference>
<feature type="domain" description="HTH araC/xylS-type" evidence="5">
    <location>
        <begin position="135"/>
        <end position="233"/>
    </location>
</feature>
<keyword evidence="3" id="KW-0804">Transcription</keyword>
<keyword evidence="2" id="KW-0238">DNA-binding</keyword>
<dbReference type="InterPro" id="IPR009057">
    <property type="entry name" value="Homeodomain-like_sf"/>
</dbReference>
<proteinExistence type="predicted"/>
<dbReference type="SUPFAM" id="SSF46689">
    <property type="entry name" value="Homeodomain-like"/>
    <property type="match status" value="1"/>
</dbReference>
<name>A0ABU9E7Z8_9BACT</name>
<dbReference type="SMART" id="SM00342">
    <property type="entry name" value="HTH_ARAC"/>
    <property type="match status" value="1"/>
</dbReference>
<dbReference type="EMBL" id="JBBHLI010000001">
    <property type="protein sequence ID" value="MEK9499745.1"/>
    <property type="molecule type" value="Genomic_DNA"/>
</dbReference>
<evidence type="ECO:0000313" key="6">
    <source>
        <dbReference type="EMBL" id="MEK9499745.1"/>
    </source>
</evidence>
<dbReference type="PANTHER" id="PTHR46796">
    <property type="entry name" value="HTH-TYPE TRANSCRIPTIONAL ACTIVATOR RHAS-RELATED"/>
    <property type="match status" value="1"/>
</dbReference>
<comment type="caution">
    <text evidence="6">The sequence shown here is derived from an EMBL/GenBank/DDBJ whole genome shotgun (WGS) entry which is preliminary data.</text>
</comment>